<keyword evidence="20" id="KW-1185">Reference proteome</keyword>
<evidence type="ECO:0000256" key="10">
    <source>
        <dbReference type="ARBA" id="ARBA00023180"/>
    </source>
</evidence>
<dbReference type="GO" id="GO:0004089">
    <property type="term" value="F:carbonate dehydratase activity"/>
    <property type="evidence" value="ECO:0007669"/>
    <property type="project" value="UniProtKB-EC"/>
</dbReference>
<feature type="region of interest" description="Disordered" evidence="16">
    <location>
        <begin position="321"/>
        <end position="344"/>
    </location>
</feature>
<dbReference type="Pfam" id="PF00194">
    <property type="entry name" value="Carb_anhydrase"/>
    <property type="match status" value="1"/>
</dbReference>
<keyword evidence="7" id="KW-0479">Metal-binding</keyword>
<evidence type="ECO:0000256" key="3">
    <source>
        <dbReference type="ARBA" id="ARBA00010718"/>
    </source>
</evidence>
<dbReference type="PROSITE" id="PS51144">
    <property type="entry name" value="ALPHA_CA_2"/>
    <property type="match status" value="1"/>
</dbReference>
<feature type="chain" id="PRO_5034926883" description="Carbonic anhydrase 6" evidence="17">
    <location>
        <begin position="21"/>
        <end position="344"/>
    </location>
</feature>
<feature type="signal peptide" evidence="17">
    <location>
        <begin position="1"/>
        <end position="20"/>
    </location>
</feature>
<evidence type="ECO:0000256" key="8">
    <source>
        <dbReference type="ARBA" id="ARBA00022833"/>
    </source>
</evidence>
<comment type="subcellular location">
    <subcellularLocation>
        <location evidence="2">Secreted</location>
    </subcellularLocation>
</comment>
<comment type="function">
    <text evidence="12">Reversible hydration of carbon dioxide. Its role in saliva is unknown.</text>
</comment>
<evidence type="ECO:0000256" key="17">
    <source>
        <dbReference type="SAM" id="SignalP"/>
    </source>
</evidence>
<feature type="domain" description="Alpha-carbonic anhydrase" evidence="18">
    <location>
        <begin position="22"/>
        <end position="262"/>
    </location>
</feature>
<evidence type="ECO:0000256" key="11">
    <source>
        <dbReference type="ARBA" id="ARBA00023239"/>
    </source>
</evidence>
<evidence type="ECO:0000256" key="7">
    <source>
        <dbReference type="ARBA" id="ARBA00022723"/>
    </source>
</evidence>
<dbReference type="Proteomes" id="UP000694408">
    <property type="component" value="Unplaced"/>
</dbReference>
<keyword evidence="11" id="KW-0456">Lyase</keyword>
<evidence type="ECO:0000259" key="18">
    <source>
        <dbReference type="PROSITE" id="PS51144"/>
    </source>
</evidence>
<dbReference type="SMART" id="SM01057">
    <property type="entry name" value="Carb_anhydrase"/>
    <property type="match status" value="1"/>
</dbReference>
<dbReference type="InterPro" id="IPR023561">
    <property type="entry name" value="Carbonic_anhydrase_a-class"/>
</dbReference>
<dbReference type="PANTHER" id="PTHR18952:SF110">
    <property type="entry name" value="CARBONIC ANHYDRASE 6"/>
    <property type="match status" value="1"/>
</dbReference>
<dbReference type="InterPro" id="IPR001148">
    <property type="entry name" value="CA_dom"/>
</dbReference>
<evidence type="ECO:0000256" key="6">
    <source>
        <dbReference type="ARBA" id="ARBA00022525"/>
    </source>
</evidence>
<comment type="similarity">
    <text evidence="3">Belongs to the alpha-carbonic anhydrase family.</text>
</comment>
<dbReference type="EC" id="4.2.1.1" evidence="4"/>
<evidence type="ECO:0000256" key="9">
    <source>
        <dbReference type="ARBA" id="ARBA00023157"/>
    </source>
</evidence>
<keyword evidence="17" id="KW-0732">Signal</keyword>
<keyword evidence="9" id="KW-1015">Disulfide bond</keyword>
<reference evidence="19" key="2">
    <citation type="submission" date="2025-09" db="UniProtKB">
        <authorList>
            <consortium name="Ensembl"/>
        </authorList>
    </citation>
    <scope>IDENTIFICATION</scope>
</reference>
<evidence type="ECO:0000256" key="13">
    <source>
        <dbReference type="ARBA" id="ARBA00031549"/>
    </source>
</evidence>
<organism evidence="19 20">
    <name type="scientific">Junco hyemalis</name>
    <name type="common">Dark-eyed junco</name>
    <dbReference type="NCBI Taxonomy" id="40217"/>
    <lineage>
        <taxon>Eukaryota</taxon>
        <taxon>Metazoa</taxon>
        <taxon>Chordata</taxon>
        <taxon>Craniata</taxon>
        <taxon>Vertebrata</taxon>
        <taxon>Euteleostomi</taxon>
        <taxon>Archelosauria</taxon>
        <taxon>Archosauria</taxon>
        <taxon>Dinosauria</taxon>
        <taxon>Saurischia</taxon>
        <taxon>Theropoda</taxon>
        <taxon>Coelurosauria</taxon>
        <taxon>Aves</taxon>
        <taxon>Neognathae</taxon>
        <taxon>Neoaves</taxon>
        <taxon>Telluraves</taxon>
        <taxon>Australaves</taxon>
        <taxon>Passeriformes</taxon>
        <taxon>Passerellidae</taxon>
        <taxon>Junco</taxon>
    </lineage>
</organism>
<dbReference type="GO" id="GO:0008270">
    <property type="term" value="F:zinc ion binding"/>
    <property type="evidence" value="ECO:0007669"/>
    <property type="project" value="InterPro"/>
</dbReference>
<name>A0A8C5NM89_JUNHY</name>
<evidence type="ECO:0000256" key="4">
    <source>
        <dbReference type="ARBA" id="ARBA00012925"/>
    </source>
</evidence>
<keyword evidence="6" id="KW-0964">Secreted</keyword>
<dbReference type="PANTHER" id="PTHR18952">
    <property type="entry name" value="CARBONIC ANHYDRASE"/>
    <property type="match status" value="1"/>
</dbReference>
<dbReference type="AlphaFoldDB" id="A0A8C5NM89"/>
<dbReference type="SUPFAM" id="SSF51069">
    <property type="entry name" value="Carbonic anhydrase"/>
    <property type="match status" value="1"/>
</dbReference>
<evidence type="ECO:0000313" key="20">
    <source>
        <dbReference type="Proteomes" id="UP000694408"/>
    </source>
</evidence>
<comment type="cofactor">
    <cofactor evidence="1">
        <name>Zn(2+)</name>
        <dbReference type="ChEBI" id="CHEBI:29105"/>
    </cofactor>
</comment>
<evidence type="ECO:0000256" key="1">
    <source>
        <dbReference type="ARBA" id="ARBA00001947"/>
    </source>
</evidence>
<protein>
    <recommendedName>
        <fullName evidence="5">Carbonic anhydrase 6</fullName>
        <ecNumber evidence="4">4.2.1.1</ecNumber>
    </recommendedName>
    <alternativeName>
        <fullName evidence="13">Carbonate dehydratase VI</fullName>
    </alternativeName>
    <alternativeName>
        <fullName evidence="14">Carbonic anhydrase VI</fullName>
    </alternativeName>
</protein>
<dbReference type="Gene3D" id="3.10.200.10">
    <property type="entry name" value="Alpha carbonic anhydrase"/>
    <property type="match status" value="1"/>
</dbReference>
<dbReference type="GO" id="GO:0005615">
    <property type="term" value="C:extracellular space"/>
    <property type="evidence" value="ECO:0007669"/>
    <property type="project" value="TreeGrafter"/>
</dbReference>
<sequence length="344" mass="37199">VFQSAQLLSAFLMGLGLTSLAPSFLPAGEGELDEEHWAQHFPDCAGQQQSPIDIQRRKVRYNPKLQLELGGYDEPLQGQLRMTNNGHSVQIDLPPTMNISQGLPGVYTAVQMHLHWGGLDLESSGSEHTIDGMRYFAEVRGAHWERGAAPHRAAGREGVNTSPLTADPISASFGGHSTTLSSLDIQAMLPENLSHFYRYQGSLTTPPCSESVIWTIFHSPIVLSHTQVQLLENTLLDWHNHTLRNDYRHAQPLRGRVVEASFRAQRGQGRARGHWGGVTLPGPVLGQAGVPWLGGQCPCSGRAVPVPPLVQGVCQPCPASATPPGQLVPPGTTWAATPRRGAAV</sequence>
<keyword evidence="8" id="KW-0862">Zinc</keyword>
<evidence type="ECO:0000256" key="2">
    <source>
        <dbReference type="ARBA" id="ARBA00004613"/>
    </source>
</evidence>
<dbReference type="OMA" id="VISCHFT"/>
<evidence type="ECO:0000256" key="5">
    <source>
        <dbReference type="ARBA" id="ARBA00014200"/>
    </source>
</evidence>
<keyword evidence="10" id="KW-0325">Glycoprotein</keyword>
<comment type="catalytic activity">
    <reaction evidence="15">
        <text>hydrogencarbonate + H(+) = CO2 + H2O</text>
        <dbReference type="Rhea" id="RHEA:10748"/>
        <dbReference type="ChEBI" id="CHEBI:15377"/>
        <dbReference type="ChEBI" id="CHEBI:15378"/>
        <dbReference type="ChEBI" id="CHEBI:16526"/>
        <dbReference type="ChEBI" id="CHEBI:17544"/>
        <dbReference type="EC" id="4.2.1.1"/>
    </reaction>
</comment>
<accession>A0A8C5NM89</accession>
<dbReference type="InterPro" id="IPR036398">
    <property type="entry name" value="CA_dom_sf"/>
</dbReference>
<proteinExistence type="inferred from homology"/>
<evidence type="ECO:0000256" key="14">
    <source>
        <dbReference type="ARBA" id="ARBA00032196"/>
    </source>
</evidence>
<dbReference type="Ensembl" id="ENSJHYT00000011149.1">
    <property type="protein sequence ID" value="ENSJHYP00000009187.1"/>
    <property type="gene ID" value="ENSJHYG00000007275.1"/>
</dbReference>
<evidence type="ECO:0000256" key="16">
    <source>
        <dbReference type="SAM" id="MobiDB-lite"/>
    </source>
</evidence>
<reference evidence="19" key="1">
    <citation type="submission" date="2025-08" db="UniProtKB">
        <authorList>
            <consortium name="Ensembl"/>
        </authorList>
    </citation>
    <scope>IDENTIFICATION</scope>
</reference>
<evidence type="ECO:0000256" key="15">
    <source>
        <dbReference type="ARBA" id="ARBA00048348"/>
    </source>
</evidence>
<evidence type="ECO:0000313" key="19">
    <source>
        <dbReference type="Ensembl" id="ENSJHYP00000009187.1"/>
    </source>
</evidence>
<evidence type="ECO:0000256" key="12">
    <source>
        <dbReference type="ARBA" id="ARBA00025355"/>
    </source>
</evidence>